<evidence type="ECO:0000313" key="2">
    <source>
        <dbReference type="Proteomes" id="UP001066276"/>
    </source>
</evidence>
<keyword evidence="2" id="KW-1185">Reference proteome</keyword>
<dbReference type="Proteomes" id="UP001066276">
    <property type="component" value="Chromosome 2_2"/>
</dbReference>
<reference evidence="1" key="1">
    <citation type="journal article" date="2022" name="bioRxiv">
        <title>Sequencing and chromosome-scale assembly of the giantPleurodeles waltlgenome.</title>
        <authorList>
            <person name="Brown T."/>
            <person name="Elewa A."/>
            <person name="Iarovenko S."/>
            <person name="Subramanian E."/>
            <person name="Araus A.J."/>
            <person name="Petzold A."/>
            <person name="Susuki M."/>
            <person name="Suzuki K.-i.T."/>
            <person name="Hayashi T."/>
            <person name="Toyoda A."/>
            <person name="Oliveira C."/>
            <person name="Osipova E."/>
            <person name="Leigh N.D."/>
            <person name="Simon A."/>
            <person name="Yun M.H."/>
        </authorList>
    </citation>
    <scope>NUCLEOTIDE SEQUENCE</scope>
    <source>
        <strain evidence="1">20211129_DDA</strain>
        <tissue evidence="1">Liver</tissue>
    </source>
</reference>
<gene>
    <name evidence="1" type="ORF">NDU88_003188</name>
</gene>
<organism evidence="1 2">
    <name type="scientific">Pleurodeles waltl</name>
    <name type="common">Iberian ribbed newt</name>
    <dbReference type="NCBI Taxonomy" id="8319"/>
    <lineage>
        <taxon>Eukaryota</taxon>
        <taxon>Metazoa</taxon>
        <taxon>Chordata</taxon>
        <taxon>Craniata</taxon>
        <taxon>Vertebrata</taxon>
        <taxon>Euteleostomi</taxon>
        <taxon>Amphibia</taxon>
        <taxon>Batrachia</taxon>
        <taxon>Caudata</taxon>
        <taxon>Salamandroidea</taxon>
        <taxon>Salamandridae</taxon>
        <taxon>Pleurodelinae</taxon>
        <taxon>Pleurodeles</taxon>
    </lineage>
</organism>
<dbReference type="AlphaFoldDB" id="A0AAV7V1P5"/>
<sequence>MAPGPCPEGRDPHCSELHGEIKDARIWLTSFNHHSVSQDFELRTHQGPGSEGTKRSLLGPPLSTWIEAAASMPEAPRGWSHKHHACLPLPRGFLSLSRLNPSTRSSSPAALRASYVREWA</sequence>
<proteinExistence type="predicted"/>
<dbReference type="EMBL" id="JANPWB010000004">
    <property type="protein sequence ID" value="KAJ1193892.1"/>
    <property type="molecule type" value="Genomic_DNA"/>
</dbReference>
<name>A0AAV7V1P5_PLEWA</name>
<accession>A0AAV7V1P5</accession>
<comment type="caution">
    <text evidence="1">The sequence shown here is derived from an EMBL/GenBank/DDBJ whole genome shotgun (WGS) entry which is preliminary data.</text>
</comment>
<protein>
    <submittedName>
        <fullName evidence="1">Uncharacterized protein</fullName>
    </submittedName>
</protein>
<evidence type="ECO:0000313" key="1">
    <source>
        <dbReference type="EMBL" id="KAJ1193892.1"/>
    </source>
</evidence>